<evidence type="ECO:0000313" key="4">
    <source>
        <dbReference type="Proteomes" id="UP000288096"/>
    </source>
</evidence>
<proteinExistence type="predicted"/>
<dbReference type="NCBIfam" id="TIGR04430">
    <property type="entry name" value="OM_asym_MlaD"/>
    <property type="match status" value="1"/>
</dbReference>
<feature type="domain" description="Mce/MlaD" evidence="2">
    <location>
        <begin position="38"/>
        <end position="115"/>
    </location>
</feature>
<dbReference type="AlphaFoldDB" id="A0A401G035"/>
<evidence type="ECO:0000259" key="2">
    <source>
        <dbReference type="Pfam" id="PF02470"/>
    </source>
</evidence>
<feature type="transmembrane region" description="Helical" evidence="1">
    <location>
        <begin position="6"/>
        <end position="26"/>
    </location>
</feature>
<accession>A0A401G035</accession>
<dbReference type="EMBL" id="BEXT01000001">
    <property type="protein sequence ID" value="GBC62584.1"/>
    <property type="molecule type" value="Genomic_DNA"/>
</dbReference>
<evidence type="ECO:0000313" key="3">
    <source>
        <dbReference type="EMBL" id="GBC62584.1"/>
    </source>
</evidence>
<keyword evidence="4" id="KW-1185">Reference proteome</keyword>
<reference evidence="4" key="2">
    <citation type="submission" date="2019-01" db="EMBL/GenBank/DDBJ databases">
        <title>Genome sequence of Desulfonema ishimotonii strain Tokyo 01.</title>
        <authorList>
            <person name="Fukui M."/>
        </authorList>
    </citation>
    <scope>NUCLEOTIDE SEQUENCE [LARGE SCALE GENOMIC DNA]</scope>
    <source>
        <strain evidence="4">Tokyo 01</strain>
    </source>
</reference>
<dbReference type="OrthoDB" id="9788420at2"/>
<keyword evidence="1" id="KW-0472">Membrane</keyword>
<keyword evidence="1" id="KW-1133">Transmembrane helix</keyword>
<protein>
    <submittedName>
        <fullName evidence="3">Outer membrane lipid asymmetry maintenance prote in MlaD</fullName>
    </submittedName>
</protein>
<dbReference type="GO" id="GO:0005548">
    <property type="term" value="F:phospholipid transporter activity"/>
    <property type="evidence" value="ECO:0007669"/>
    <property type="project" value="TreeGrafter"/>
</dbReference>
<organism evidence="3 4">
    <name type="scientific">Desulfonema ishimotonii</name>
    <dbReference type="NCBI Taxonomy" id="45657"/>
    <lineage>
        <taxon>Bacteria</taxon>
        <taxon>Pseudomonadati</taxon>
        <taxon>Thermodesulfobacteriota</taxon>
        <taxon>Desulfobacteria</taxon>
        <taxon>Desulfobacterales</taxon>
        <taxon>Desulfococcaceae</taxon>
        <taxon>Desulfonema</taxon>
    </lineage>
</organism>
<dbReference type="Pfam" id="PF02470">
    <property type="entry name" value="MlaD"/>
    <property type="match status" value="1"/>
</dbReference>
<dbReference type="PANTHER" id="PTHR33371:SF4">
    <property type="entry name" value="INTERMEMBRANE PHOSPHOLIPID TRANSPORT SYSTEM BINDING PROTEIN MLAD"/>
    <property type="match status" value="1"/>
</dbReference>
<dbReference type="Proteomes" id="UP000288096">
    <property type="component" value="Unassembled WGS sequence"/>
</dbReference>
<comment type="caution">
    <text evidence="3">The sequence shown here is derived from an EMBL/GenBank/DDBJ whole genome shotgun (WGS) entry which is preliminary data.</text>
</comment>
<dbReference type="GO" id="GO:0005543">
    <property type="term" value="F:phospholipid binding"/>
    <property type="evidence" value="ECO:0007669"/>
    <property type="project" value="TreeGrafter"/>
</dbReference>
<dbReference type="InterPro" id="IPR003399">
    <property type="entry name" value="Mce/MlaD"/>
</dbReference>
<dbReference type="InterPro" id="IPR052336">
    <property type="entry name" value="MlaD_Phospholipid_Transporter"/>
</dbReference>
<dbReference type="InterPro" id="IPR030970">
    <property type="entry name" value="ABC_MlaD"/>
</dbReference>
<name>A0A401G035_9BACT</name>
<keyword evidence="1" id="KW-0812">Transmembrane</keyword>
<evidence type="ECO:0000256" key="1">
    <source>
        <dbReference type="SAM" id="Phobius"/>
    </source>
</evidence>
<sequence length="148" mass="16039">MNKASVEISVGIFIFIGLVCVSYLTIRLGKMEWIGDNYYVISARFQSVSGLKTGAEVVMSGVEIGRVDALRLDPERLDAIVDMKIQKGLELTDDVIASVKTAGLIGDKYIRLSPGGSDIVLRAGDMITETESAIDLEEMISKYVFGGV</sequence>
<dbReference type="PANTHER" id="PTHR33371">
    <property type="entry name" value="INTERMEMBRANE PHOSPHOLIPID TRANSPORT SYSTEM BINDING PROTEIN MLAD-RELATED"/>
    <property type="match status" value="1"/>
</dbReference>
<reference evidence="4" key="1">
    <citation type="submission" date="2017-11" db="EMBL/GenBank/DDBJ databases">
        <authorList>
            <person name="Watanabe M."/>
            <person name="Kojima H."/>
        </authorList>
    </citation>
    <scope>NUCLEOTIDE SEQUENCE [LARGE SCALE GENOMIC DNA]</scope>
    <source>
        <strain evidence="4">Tokyo 01</strain>
    </source>
</reference>
<dbReference type="RefSeq" id="WP_124329747.1">
    <property type="nucleotide sequence ID" value="NZ_BEXT01000001.1"/>
</dbReference>
<gene>
    <name evidence="3" type="ORF">DENIS_3556</name>
</gene>